<protein>
    <recommendedName>
        <fullName evidence="2">SAM-dependent MTase RsmB/NOP-type domain-containing protein</fullName>
    </recommendedName>
</protein>
<keyword evidence="1" id="KW-0949">S-adenosyl-L-methionine</keyword>
<comment type="similarity">
    <text evidence="1">Belongs to the class I-like SAM-binding methyltransferase superfamily. RsmB/NOP family.</text>
</comment>
<dbReference type="GO" id="GO:0032259">
    <property type="term" value="P:methylation"/>
    <property type="evidence" value="ECO:0007669"/>
    <property type="project" value="UniProtKB-KW"/>
</dbReference>
<keyword evidence="1" id="KW-0808">Transferase</keyword>
<sequence length="89" mass="9833">MSQYKILDVKKPRYVRVNTLKLDVETAVSELSKDNMVEKDDMIPDLLVLPPATDLHNHPLVTNGSVFMQGKASSMVAVALGPKPGWETL</sequence>
<dbReference type="InterPro" id="IPR049561">
    <property type="entry name" value="NSUN5_7_fdxn-like"/>
</dbReference>
<keyword evidence="4" id="KW-1185">Reference proteome</keyword>
<dbReference type="FunFam" id="3.30.70.1170:FF:000007">
    <property type="entry name" value="Putative 28S rRNA (Cytosine-C(5))-methyltransferase"/>
    <property type="match status" value="1"/>
</dbReference>
<feature type="domain" description="SAM-dependent MTase RsmB/NOP-type" evidence="2">
    <location>
        <begin position="3"/>
        <end position="89"/>
    </location>
</feature>
<dbReference type="InterPro" id="IPR001678">
    <property type="entry name" value="MeTrfase_RsmB-F_NOP2_dom"/>
</dbReference>
<reference evidence="3 4" key="1">
    <citation type="journal article" date="2017" name="Nat. Commun.">
        <title>Genome assembly with in vitro proximity ligation data and whole-genome triplication in lettuce.</title>
        <authorList>
            <person name="Reyes-Chin-Wo S."/>
            <person name="Wang Z."/>
            <person name="Yang X."/>
            <person name="Kozik A."/>
            <person name="Arikit S."/>
            <person name="Song C."/>
            <person name="Xia L."/>
            <person name="Froenicke L."/>
            <person name="Lavelle D.O."/>
            <person name="Truco M.J."/>
            <person name="Xia R."/>
            <person name="Zhu S."/>
            <person name="Xu C."/>
            <person name="Xu H."/>
            <person name="Xu X."/>
            <person name="Cox K."/>
            <person name="Korf I."/>
            <person name="Meyers B.C."/>
            <person name="Michelmore R.W."/>
        </authorList>
    </citation>
    <scope>NUCLEOTIDE SEQUENCE [LARGE SCALE GENOMIC DNA]</scope>
    <source>
        <strain evidence="4">cv. Salinas</strain>
        <tissue evidence="3">Seedlings</tissue>
    </source>
</reference>
<dbReference type="AlphaFoldDB" id="A0A9R1VG38"/>
<dbReference type="Gene3D" id="3.30.70.1170">
    <property type="entry name" value="Sun protein, domain 3"/>
    <property type="match status" value="1"/>
</dbReference>
<dbReference type="InterPro" id="IPR029063">
    <property type="entry name" value="SAM-dependent_MTases_sf"/>
</dbReference>
<keyword evidence="1" id="KW-0489">Methyltransferase</keyword>
<gene>
    <name evidence="3" type="ORF">LSAT_V11C500262340</name>
</gene>
<evidence type="ECO:0000259" key="2">
    <source>
        <dbReference type="PROSITE" id="PS51686"/>
    </source>
</evidence>
<dbReference type="SUPFAM" id="SSF53335">
    <property type="entry name" value="S-adenosyl-L-methionine-dependent methyltransferases"/>
    <property type="match status" value="1"/>
</dbReference>
<dbReference type="GO" id="GO:0003723">
    <property type="term" value="F:RNA binding"/>
    <property type="evidence" value="ECO:0007669"/>
    <property type="project" value="UniProtKB-UniRule"/>
</dbReference>
<dbReference type="EMBL" id="NBSK02000005">
    <property type="protein sequence ID" value="KAJ0204087.1"/>
    <property type="molecule type" value="Genomic_DNA"/>
</dbReference>
<comment type="caution">
    <text evidence="3">The sequence shown here is derived from an EMBL/GenBank/DDBJ whole genome shotgun (WGS) entry which is preliminary data.</text>
</comment>
<organism evidence="3 4">
    <name type="scientific">Lactuca sativa</name>
    <name type="common">Garden lettuce</name>
    <dbReference type="NCBI Taxonomy" id="4236"/>
    <lineage>
        <taxon>Eukaryota</taxon>
        <taxon>Viridiplantae</taxon>
        <taxon>Streptophyta</taxon>
        <taxon>Embryophyta</taxon>
        <taxon>Tracheophyta</taxon>
        <taxon>Spermatophyta</taxon>
        <taxon>Magnoliopsida</taxon>
        <taxon>eudicotyledons</taxon>
        <taxon>Gunneridae</taxon>
        <taxon>Pentapetalae</taxon>
        <taxon>asterids</taxon>
        <taxon>campanulids</taxon>
        <taxon>Asterales</taxon>
        <taxon>Asteraceae</taxon>
        <taxon>Cichorioideae</taxon>
        <taxon>Cichorieae</taxon>
        <taxon>Lactucinae</taxon>
        <taxon>Lactuca</taxon>
    </lineage>
</organism>
<dbReference type="PROSITE" id="PS51686">
    <property type="entry name" value="SAM_MT_RSMB_NOP"/>
    <property type="match status" value="1"/>
</dbReference>
<evidence type="ECO:0000256" key="1">
    <source>
        <dbReference type="PROSITE-ProRule" id="PRU01023"/>
    </source>
</evidence>
<proteinExistence type="inferred from homology"/>
<dbReference type="Pfam" id="PF21148">
    <property type="entry name" value="NSUN5_fdxn-like"/>
    <property type="match status" value="1"/>
</dbReference>
<keyword evidence="1" id="KW-0694">RNA-binding</keyword>
<name>A0A9R1VG38_LACSA</name>
<evidence type="ECO:0000313" key="4">
    <source>
        <dbReference type="Proteomes" id="UP000235145"/>
    </source>
</evidence>
<dbReference type="GO" id="GO:0008168">
    <property type="term" value="F:methyltransferase activity"/>
    <property type="evidence" value="ECO:0007669"/>
    <property type="project" value="UniProtKB-KW"/>
</dbReference>
<dbReference type="Proteomes" id="UP000235145">
    <property type="component" value="Unassembled WGS sequence"/>
</dbReference>
<comment type="caution">
    <text evidence="1">Lacks conserved residue(s) required for the propagation of feature annotation.</text>
</comment>
<accession>A0A9R1VG38</accession>
<evidence type="ECO:0000313" key="3">
    <source>
        <dbReference type="EMBL" id="KAJ0204087.1"/>
    </source>
</evidence>